<evidence type="ECO:0000259" key="3">
    <source>
        <dbReference type="Pfam" id="PF20639"/>
    </source>
</evidence>
<name>A0AA39X2K3_9PEZI</name>
<dbReference type="Pfam" id="PF10214">
    <property type="entry name" value="Rrn6_beta-prop"/>
    <property type="match status" value="1"/>
</dbReference>
<dbReference type="GO" id="GO:0070860">
    <property type="term" value="C:RNA polymerase I core factor complex"/>
    <property type="evidence" value="ECO:0007669"/>
    <property type="project" value="TreeGrafter"/>
</dbReference>
<dbReference type="InterPro" id="IPR048536">
    <property type="entry name" value="Rrn6_K-rich"/>
</dbReference>
<evidence type="ECO:0000313" key="5">
    <source>
        <dbReference type="Proteomes" id="UP001175000"/>
    </source>
</evidence>
<keyword evidence="5" id="KW-1185">Reference proteome</keyword>
<dbReference type="GO" id="GO:0001163">
    <property type="term" value="F:RNA polymerase I transcription regulatory region sequence-specific DNA binding"/>
    <property type="evidence" value="ECO:0007669"/>
    <property type="project" value="TreeGrafter"/>
</dbReference>
<gene>
    <name evidence="4" type="ORF">B0T14DRAFT_447781</name>
</gene>
<feature type="compositionally biased region" description="Basic residues" evidence="1">
    <location>
        <begin position="887"/>
        <end position="899"/>
    </location>
</feature>
<evidence type="ECO:0000313" key="4">
    <source>
        <dbReference type="EMBL" id="KAK0626080.1"/>
    </source>
</evidence>
<keyword evidence="4" id="KW-0648">Protein biosynthesis</keyword>
<organism evidence="4 5">
    <name type="scientific">Immersiella caudata</name>
    <dbReference type="NCBI Taxonomy" id="314043"/>
    <lineage>
        <taxon>Eukaryota</taxon>
        <taxon>Fungi</taxon>
        <taxon>Dikarya</taxon>
        <taxon>Ascomycota</taxon>
        <taxon>Pezizomycotina</taxon>
        <taxon>Sordariomycetes</taxon>
        <taxon>Sordariomycetidae</taxon>
        <taxon>Sordariales</taxon>
        <taxon>Lasiosphaeriaceae</taxon>
        <taxon>Immersiella</taxon>
    </lineage>
</organism>
<accession>A0AA39X2K3</accession>
<dbReference type="GO" id="GO:0003743">
    <property type="term" value="F:translation initiation factor activity"/>
    <property type="evidence" value="ECO:0007669"/>
    <property type="project" value="UniProtKB-KW"/>
</dbReference>
<feature type="domain" description="RRN6 K-rich C-terminal" evidence="3">
    <location>
        <begin position="859"/>
        <end position="976"/>
    </location>
</feature>
<sequence>MAESTSAWRRARPPRQLDVRPHYDGVFGSLTYIPAQSNQTIGELRTSRMKHNAPRFHQVAPFTQWFAPEKTETLSGDLPLWRLARSQKNWLLNHYPEACLADENTEMLLADEVTNPTNPGPRLPLTSPSSLLALGEITDLRDVAVAAKAYPVIAFASGKSGHVLRLISIAKEEWSWESEDIRVDLHKPNLNVSGEWCQDSQPISSIKFAIDKTKFQPIRWLLVQKTTMTGVCEPEVKRIPTQTAGLSGDNSSAAQLFANPIFAIRSDQTGGHPQTDVAFRSRSDEHLPQLAIIDQAGNWSIWDIAGRRAARPKALRPILKMRGNILTGPIKEISAKPPKLQEPHNILWLGLDRGNSGFQDYSVGLPVKPEEAVAGQPSLLLMCNSTAVHLFDVETGRFLDATQKLVLYRPQTGAQKVLVVRQSPLHFSQAFILTSTMVFLVAAKETSNGKLSLDVLAASAHRGDNRDPTLRLDVSPTAYIDNQKACFACVRSPKGSQTTVVWFISPEPGMPFRHHSEIITLEDPPKFSSMGMLRLKRREAVNPEEQGAASKRATDAKYFQFLALGDDLSLSCALCGWSEKPGVRLTAPDRLIRKKGTRTLRRRERKKFLHAMENAFVVPDGYDERPWLATAKGMEDELITDVETEPAVHRVTNFRILGGRMAGEGEDMDIDKEGIASDAIAHAIEKDTRDGVMPRHSLLDLIGPGNSVGILSRVAEDWKTRQDDLVKGTLRPAPSGIRFSGPELDDLVGKLEDMFIGSLDTEDGHVRESVRRMAAEIYLSEIGIAAKAATPAPGADGGVQLEAASQESLQWRSSPPLQQSQEEPDLPTLPKEEEGPVSKHLRKYAYMKPVPAPKSQSLLQSHWDRSLETGKLDWTPWEEEEMDPAHVRKLKKAEKRRKREDKLASRAHSDGFTSVAESQPIPIIQVAASQREPMSFGGQSSSQMPPTSQPVMSQVVAGPYGGRPSKKAKKKGKSGFR</sequence>
<dbReference type="EMBL" id="JAULSU010000002">
    <property type="protein sequence ID" value="KAK0626080.1"/>
    <property type="molecule type" value="Genomic_DNA"/>
</dbReference>
<dbReference type="InterPro" id="IPR048535">
    <property type="entry name" value="RRN6_beta-prop"/>
</dbReference>
<dbReference type="PANTHER" id="PTHR28221">
    <property type="entry name" value="RNA POLYMERASE I-SPECIFIC TRANSCRIPTION INITIATION FACTOR RRN6"/>
    <property type="match status" value="1"/>
</dbReference>
<feature type="region of interest" description="Disordered" evidence="1">
    <location>
        <begin position="878"/>
        <end position="977"/>
    </location>
</feature>
<comment type="caution">
    <text evidence="4">The sequence shown here is derived from an EMBL/GenBank/DDBJ whole genome shotgun (WGS) entry which is preliminary data.</text>
</comment>
<feature type="compositionally biased region" description="Basic and acidic residues" evidence="1">
    <location>
        <begin position="900"/>
        <end position="909"/>
    </location>
</feature>
<dbReference type="Pfam" id="PF20639">
    <property type="entry name" value="Rrn6_K-rich"/>
    <property type="match status" value="1"/>
</dbReference>
<evidence type="ECO:0000259" key="2">
    <source>
        <dbReference type="Pfam" id="PF10214"/>
    </source>
</evidence>
<dbReference type="InterPro" id="IPR019350">
    <property type="entry name" value="RNA_pol_I-sp_TIF_RRN6-like"/>
</dbReference>
<feature type="compositionally biased region" description="Basic residues" evidence="1">
    <location>
        <begin position="964"/>
        <end position="977"/>
    </location>
</feature>
<feature type="region of interest" description="Disordered" evidence="1">
    <location>
        <begin position="804"/>
        <end position="837"/>
    </location>
</feature>
<dbReference type="PANTHER" id="PTHR28221:SF2">
    <property type="entry name" value="RNA POLYMERASE I-SPECIFIC TRANSCRIPTION INITIATION FACTOR RRN6"/>
    <property type="match status" value="1"/>
</dbReference>
<reference evidence="4" key="1">
    <citation type="submission" date="2023-06" db="EMBL/GenBank/DDBJ databases">
        <title>Genome-scale phylogeny and comparative genomics of the fungal order Sordariales.</title>
        <authorList>
            <consortium name="Lawrence Berkeley National Laboratory"/>
            <person name="Hensen N."/>
            <person name="Bonometti L."/>
            <person name="Westerberg I."/>
            <person name="Brannstrom I.O."/>
            <person name="Guillou S."/>
            <person name="Cros-Aarteil S."/>
            <person name="Calhoun S."/>
            <person name="Haridas S."/>
            <person name="Kuo A."/>
            <person name="Mondo S."/>
            <person name="Pangilinan J."/>
            <person name="Riley R."/>
            <person name="Labutti K."/>
            <person name="Andreopoulos B."/>
            <person name="Lipzen A."/>
            <person name="Chen C."/>
            <person name="Yanf M."/>
            <person name="Daum C."/>
            <person name="Ng V."/>
            <person name="Clum A."/>
            <person name="Steindorff A."/>
            <person name="Ohm R."/>
            <person name="Martin F."/>
            <person name="Silar P."/>
            <person name="Natvig D."/>
            <person name="Lalanne C."/>
            <person name="Gautier V."/>
            <person name="Ament-Velasquez S.L."/>
            <person name="Kruys A."/>
            <person name="Hutchinson M.I."/>
            <person name="Powell A.J."/>
            <person name="Barry K."/>
            <person name="Miller A.N."/>
            <person name="Grigoriev I.V."/>
            <person name="Debuchy R."/>
            <person name="Gladieux P."/>
            <person name="Thoren M.H."/>
            <person name="Johannesson H."/>
        </authorList>
    </citation>
    <scope>NUCLEOTIDE SEQUENCE</scope>
    <source>
        <strain evidence="4">CBS 606.72</strain>
    </source>
</reference>
<feature type="compositionally biased region" description="Polar residues" evidence="1">
    <location>
        <begin position="804"/>
        <end position="821"/>
    </location>
</feature>
<dbReference type="GO" id="GO:0001179">
    <property type="term" value="F:RNA polymerase I general transcription initiation factor binding"/>
    <property type="evidence" value="ECO:0007669"/>
    <property type="project" value="TreeGrafter"/>
</dbReference>
<dbReference type="Proteomes" id="UP001175000">
    <property type="component" value="Unassembled WGS sequence"/>
</dbReference>
<protein>
    <submittedName>
        <fullName evidence="4">RNA polymerase I-specific transcription initiation factor RRN6-like protein</fullName>
    </submittedName>
</protein>
<feature type="domain" description="RRN6 beta-propeller" evidence="2">
    <location>
        <begin position="129"/>
        <end position="507"/>
    </location>
</feature>
<dbReference type="GO" id="GO:0042790">
    <property type="term" value="P:nucleolar large rRNA transcription by RNA polymerase I"/>
    <property type="evidence" value="ECO:0007669"/>
    <property type="project" value="TreeGrafter"/>
</dbReference>
<keyword evidence="4" id="KW-0396">Initiation factor</keyword>
<dbReference type="AlphaFoldDB" id="A0AA39X2K3"/>
<evidence type="ECO:0000256" key="1">
    <source>
        <dbReference type="SAM" id="MobiDB-lite"/>
    </source>
</evidence>
<proteinExistence type="predicted"/>
<feature type="compositionally biased region" description="Low complexity" evidence="1">
    <location>
        <begin position="939"/>
        <end position="954"/>
    </location>
</feature>